<evidence type="ECO:0000256" key="1">
    <source>
        <dbReference type="SAM" id="Phobius"/>
    </source>
</evidence>
<keyword evidence="3" id="KW-1185">Reference proteome</keyword>
<keyword evidence="1" id="KW-1133">Transmembrane helix</keyword>
<proteinExistence type="predicted"/>
<gene>
    <name evidence="2" type="ORF">SAMN04488528_101859</name>
</gene>
<dbReference type="AlphaFoldDB" id="A0A1I0ZCW6"/>
<evidence type="ECO:0000313" key="3">
    <source>
        <dbReference type="Proteomes" id="UP000198619"/>
    </source>
</evidence>
<accession>A0A1I0ZCW6</accession>
<keyword evidence="1" id="KW-0812">Transmembrane</keyword>
<evidence type="ECO:0008006" key="4">
    <source>
        <dbReference type="Google" id="ProtNLM"/>
    </source>
</evidence>
<feature type="transmembrane region" description="Helical" evidence="1">
    <location>
        <begin position="6"/>
        <end position="24"/>
    </location>
</feature>
<name>A0A1I0ZCW6_9CLOT</name>
<dbReference type="Proteomes" id="UP000198619">
    <property type="component" value="Unassembled WGS sequence"/>
</dbReference>
<organism evidence="2 3">
    <name type="scientific">Clostridium frigidicarnis</name>
    <dbReference type="NCBI Taxonomy" id="84698"/>
    <lineage>
        <taxon>Bacteria</taxon>
        <taxon>Bacillati</taxon>
        <taxon>Bacillota</taxon>
        <taxon>Clostridia</taxon>
        <taxon>Eubacteriales</taxon>
        <taxon>Clostridiaceae</taxon>
        <taxon>Clostridium</taxon>
    </lineage>
</organism>
<sequence length="53" mass="5755">MIVSALNRVFGFILILLGVIGFTMMTSRKNLKSKTLIALSSILPLIGFGLLMT</sequence>
<dbReference type="RefSeq" id="WP_177199407.1">
    <property type="nucleotide sequence ID" value="NZ_FOKI01000018.1"/>
</dbReference>
<keyword evidence="1" id="KW-0472">Membrane</keyword>
<dbReference type="EMBL" id="FOKI01000018">
    <property type="protein sequence ID" value="SFB22053.1"/>
    <property type="molecule type" value="Genomic_DNA"/>
</dbReference>
<protein>
    <recommendedName>
        <fullName evidence="4">DUF3953 domain-containing protein</fullName>
    </recommendedName>
</protein>
<evidence type="ECO:0000313" key="2">
    <source>
        <dbReference type="EMBL" id="SFB22053.1"/>
    </source>
</evidence>
<dbReference type="STRING" id="84698.SAMN04488528_101859"/>
<reference evidence="2 3" key="1">
    <citation type="submission" date="2016-10" db="EMBL/GenBank/DDBJ databases">
        <authorList>
            <person name="de Groot N.N."/>
        </authorList>
    </citation>
    <scope>NUCLEOTIDE SEQUENCE [LARGE SCALE GENOMIC DNA]</scope>
    <source>
        <strain evidence="2 3">DSM 12271</strain>
    </source>
</reference>
<feature type="transmembrane region" description="Helical" evidence="1">
    <location>
        <begin position="36"/>
        <end position="52"/>
    </location>
</feature>